<dbReference type="Proteomes" id="UP000282028">
    <property type="component" value="Unassembled WGS sequence"/>
</dbReference>
<dbReference type="AlphaFoldDB" id="A0A3M8BVM0"/>
<keyword evidence="2" id="KW-1185">Reference proteome</keyword>
<protein>
    <submittedName>
        <fullName evidence="1">Uncharacterized protein</fullName>
    </submittedName>
</protein>
<dbReference type="SUPFAM" id="SSF56300">
    <property type="entry name" value="Metallo-dependent phosphatases"/>
    <property type="match status" value="1"/>
</dbReference>
<dbReference type="OrthoDB" id="9813918at2"/>
<evidence type="ECO:0000313" key="2">
    <source>
        <dbReference type="Proteomes" id="UP000282028"/>
    </source>
</evidence>
<dbReference type="RefSeq" id="WP_122911111.1">
    <property type="nucleotide sequence ID" value="NZ_CBCSBE010000021.1"/>
</dbReference>
<comment type="caution">
    <text evidence="1">The sequence shown here is derived from an EMBL/GenBank/DDBJ whole genome shotgun (WGS) entry which is preliminary data.</text>
</comment>
<dbReference type="EMBL" id="RHHR01000051">
    <property type="protein sequence ID" value="RNB67482.1"/>
    <property type="molecule type" value="Genomic_DNA"/>
</dbReference>
<evidence type="ECO:0000313" key="1">
    <source>
        <dbReference type="EMBL" id="RNB67482.1"/>
    </source>
</evidence>
<gene>
    <name evidence="1" type="ORF">EDM52_22260</name>
</gene>
<dbReference type="Gene3D" id="3.60.21.10">
    <property type="match status" value="1"/>
</dbReference>
<accession>A0A3M8BVM0</accession>
<dbReference type="InterPro" id="IPR029052">
    <property type="entry name" value="Metallo-depent_PP-like"/>
</dbReference>
<sequence>MYESSNRGSHSCHFGCAWEDILFCHATPFTDDASLIEKVTEDGVADKPIEVLSAELQAIPQKVIVCGDTHVPKNVFLPDGKWIVNPGSVGFPAYYEESPHPHVMESHSPHAKYAILQRVEEGWSLAHVCIPYDWERASRRAEQFGRMDYANAIRSGKAYIPQA</sequence>
<proteinExistence type="predicted"/>
<reference evidence="1 2" key="1">
    <citation type="submission" date="2018-10" db="EMBL/GenBank/DDBJ databases">
        <title>Phylogenomics of Brevibacillus.</title>
        <authorList>
            <person name="Dunlap C."/>
        </authorList>
    </citation>
    <scope>NUCLEOTIDE SEQUENCE [LARGE SCALE GENOMIC DNA]</scope>
    <source>
        <strain evidence="1 2">JCM 12215</strain>
    </source>
</reference>
<dbReference type="CDD" id="cd00838">
    <property type="entry name" value="MPP_superfamily"/>
    <property type="match status" value="1"/>
</dbReference>
<name>A0A3M8BVM0_9BACL</name>
<organism evidence="1 2">
    <name type="scientific">Brevibacillus invocatus</name>
    <dbReference type="NCBI Taxonomy" id="173959"/>
    <lineage>
        <taxon>Bacteria</taxon>
        <taxon>Bacillati</taxon>
        <taxon>Bacillota</taxon>
        <taxon>Bacilli</taxon>
        <taxon>Bacillales</taxon>
        <taxon>Paenibacillaceae</taxon>
        <taxon>Brevibacillus</taxon>
    </lineage>
</organism>